<dbReference type="Gene3D" id="3.30.930.10">
    <property type="entry name" value="Bira Bifunctional Protein, Domain 2"/>
    <property type="match status" value="1"/>
</dbReference>
<reference evidence="1 2" key="1">
    <citation type="submission" date="2020-08" db="EMBL/GenBank/DDBJ databases">
        <authorList>
            <person name="Koutsovoulos G."/>
            <person name="Danchin GJ E."/>
        </authorList>
    </citation>
    <scope>NUCLEOTIDE SEQUENCE [LARGE SCALE GENOMIC DNA]</scope>
</reference>
<evidence type="ECO:0000313" key="1">
    <source>
        <dbReference type="EMBL" id="CAD2154208.1"/>
    </source>
</evidence>
<comment type="caution">
    <text evidence="1">The sequence shown here is derived from an EMBL/GenBank/DDBJ whole genome shotgun (WGS) entry which is preliminary data.</text>
</comment>
<dbReference type="EMBL" id="CAJEWN010000055">
    <property type="protein sequence ID" value="CAD2154208.1"/>
    <property type="molecule type" value="Genomic_DNA"/>
</dbReference>
<accession>A0A6V7UCZ8</accession>
<dbReference type="AlphaFoldDB" id="A0A6V7UCZ8"/>
<organism evidence="1 2">
    <name type="scientific">Meloidogyne enterolobii</name>
    <name type="common">Root-knot nematode worm</name>
    <name type="synonym">Meloidogyne mayaguensis</name>
    <dbReference type="NCBI Taxonomy" id="390850"/>
    <lineage>
        <taxon>Eukaryota</taxon>
        <taxon>Metazoa</taxon>
        <taxon>Ecdysozoa</taxon>
        <taxon>Nematoda</taxon>
        <taxon>Chromadorea</taxon>
        <taxon>Rhabditida</taxon>
        <taxon>Tylenchina</taxon>
        <taxon>Tylenchomorpha</taxon>
        <taxon>Tylenchoidea</taxon>
        <taxon>Meloidogynidae</taxon>
        <taxon>Meloidogyninae</taxon>
        <taxon>Meloidogyne</taxon>
    </lineage>
</organism>
<proteinExistence type="predicted"/>
<gene>
    <name evidence="1" type="ORF">MENT_LOCUS11412</name>
</gene>
<name>A0A6V7UCZ8_MELEN</name>
<dbReference type="Proteomes" id="UP000580250">
    <property type="component" value="Unassembled WGS sequence"/>
</dbReference>
<evidence type="ECO:0000313" key="2">
    <source>
        <dbReference type="Proteomes" id="UP000580250"/>
    </source>
</evidence>
<protein>
    <submittedName>
        <fullName evidence="1">Uncharacterized protein</fullName>
    </submittedName>
</protein>
<sequence length="422" mass="48993">MKQDKRELSLELLVDIFKAIKTLPNEQLIFNKKNQIEEIKIKITEKQFKKYWNKYTNKMLTSSTIMYIFVSKAFEIRKNMNNRPEKFRLDGVEVVTNQQSWNLGNDIIQMTTRNLLKEKNQLSEIKNKILKYFEENYRRSNISNNVQTFSPIFDVFEDKPRIISVGDLKKSHLFDESIDHTNIVYSINKSYCLRMSTHEHTFELFMKEYVNFIVYGAGFNKIPDCFPCLHSLSGVRTFTAMELFGIDNVRLFFEDTPINFLRSAEKQNIHKTRTVELLKEKMQATLINLFTSIFAGTRLEGAELSFTVIQNINRCPFSHPVYDIKVRCDGTSKELCNVGVIDHRLLSSAGITNRVGFVFWIILENISNILHNINNPRIYWDPRNSPSPDIHVVPDGPEYGANLLDTVLVPAFSPSSSTNNEN</sequence>
<dbReference type="InterPro" id="IPR045864">
    <property type="entry name" value="aa-tRNA-synth_II/BPL/LPL"/>
</dbReference>